<dbReference type="InterPro" id="IPR018011">
    <property type="entry name" value="Carb_sulfotrans_8-10"/>
</dbReference>
<dbReference type="PANTHER" id="PTHR12137:SF54">
    <property type="entry name" value="CARBOHYDRATE SULFOTRANSFERASE"/>
    <property type="match status" value="1"/>
</dbReference>
<accession>A0A2T7NNL7</accession>
<dbReference type="GO" id="GO:0016051">
    <property type="term" value="P:carbohydrate biosynthetic process"/>
    <property type="evidence" value="ECO:0007669"/>
    <property type="project" value="InterPro"/>
</dbReference>
<protein>
    <recommendedName>
        <fullName evidence="9">Carbohydrate sulfotransferase</fullName>
        <ecNumber evidence="9">2.8.2.-</ecNumber>
    </recommendedName>
</protein>
<evidence type="ECO:0000256" key="8">
    <source>
        <dbReference type="ARBA" id="ARBA00023180"/>
    </source>
</evidence>
<comment type="caution">
    <text evidence="11">The sequence shown here is derived from an EMBL/GenBank/DDBJ whole genome shotgun (WGS) entry which is preliminary data.</text>
</comment>
<reference evidence="11 12" key="1">
    <citation type="submission" date="2018-04" db="EMBL/GenBank/DDBJ databases">
        <title>The genome of golden apple snail Pomacea canaliculata provides insight into stress tolerance and invasive adaptation.</title>
        <authorList>
            <person name="Liu C."/>
            <person name="Liu B."/>
            <person name="Ren Y."/>
            <person name="Zhang Y."/>
            <person name="Wang H."/>
            <person name="Li S."/>
            <person name="Jiang F."/>
            <person name="Yin L."/>
            <person name="Zhang G."/>
            <person name="Qian W."/>
            <person name="Fan W."/>
        </authorList>
    </citation>
    <scope>NUCLEOTIDE SEQUENCE [LARGE SCALE GENOMIC DNA]</scope>
    <source>
        <strain evidence="11">SZHN2017</strain>
        <tissue evidence="11">Muscle</tissue>
    </source>
</reference>
<evidence type="ECO:0000256" key="6">
    <source>
        <dbReference type="ARBA" id="ARBA00023034"/>
    </source>
</evidence>
<dbReference type="Pfam" id="PF03567">
    <property type="entry name" value="Sulfotransfer_2"/>
    <property type="match status" value="1"/>
</dbReference>
<evidence type="ECO:0000256" key="3">
    <source>
        <dbReference type="ARBA" id="ARBA00022679"/>
    </source>
</evidence>
<dbReference type="GO" id="GO:0000139">
    <property type="term" value="C:Golgi membrane"/>
    <property type="evidence" value="ECO:0007669"/>
    <property type="project" value="UniProtKB-SubCell"/>
</dbReference>
<evidence type="ECO:0000256" key="4">
    <source>
        <dbReference type="ARBA" id="ARBA00022692"/>
    </source>
</evidence>
<keyword evidence="6 9" id="KW-0333">Golgi apparatus</keyword>
<dbReference type="PANTHER" id="PTHR12137">
    <property type="entry name" value="CARBOHYDRATE SULFOTRANSFERASE"/>
    <property type="match status" value="1"/>
</dbReference>
<proteinExistence type="inferred from homology"/>
<keyword evidence="8 9" id="KW-0325">Glycoprotein</keyword>
<dbReference type="Proteomes" id="UP000245119">
    <property type="component" value="Linkage Group LG10"/>
</dbReference>
<gene>
    <name evidence="11" type="ORF">C0Q70_16026</name>
</gene>
<comment type="subcellular location">
    <subcellularLocation>
        <location evidence="1 9">Golgi apparatus membrane</location>
        <topology evidence="1 9">Single-pass type II membrane protein</topology>
    </subcellularLocation>
</comment>
<dbReference type="InterPro" id="IPR005331">
    <property type="entry name" value="Sulfotransferase"/>
</dbReference>
<comment type="similarity">
    <text evidence="2 9">Belongs to the sulfotransferase 2 family.</text>
</comment>
<dbReference type="OrthoDB" id="6380564at2759"/>
<sequence>MVGRRTTKKAIAVGAVVLLFLLLAGRHVLFAGKRLITKTEDPSDDEQKTTVGKTKAHAKPRTATTTTTTTTTTVAAPVQDQLEKSSRDLYLKRRQTADDACFLFAGGQVDRAVGCTYWLSIFRWLHNDTGGRTFATPFEIPRYQVHYKPKNMKFHRFSITNTPAFFGERFRFMFVREPYSRLWSAYVDKFLLPDHWDADGWRILRLRPGYNQSEKHCANDISFVEFVDYVTKTAPEQIGDHYRPYNYLCSPCVFRPHVVGKLETFAHDTHYILTRMNLSRLANQLSDSEQHARHEMKMLIDDCYHELLHAFYHNCTNTTDVARRLWRAFQINGYLPRSAEFPWAGRTRVEAGELKVLVLKTYRERQPRNKSFWKAQKEQEMAEAYRDVSDCVMEKLRTLYAADFAMFDYDPLPDLLYRHRQTCRQRTT</sequence>
<feature type="region of interest" description="Disordered" evidence="10">
    <location>
        <begin position="40"/>
        <end position="69"/>
    </location>
</feature>
<evidence type="ECO:0000256" key="9">
    <source>
        <dbReference type="RuleBase" id="RU364020"/>
    </source>
</evidence>
<evidence type="ECO:0000313" key="11">
    <source>
        <dbReference type="EMBL" id="PVD22770.1"/>
    </source>
</evidence>
<evidence type="ECO:0000313" key="12">
    <source>
        <dbReference type="Proteomes" id="UP000245119"/>
    </source>
</evidence>
<dbReference type="EMBL" id="PZQS01000010">
    <property type="protein sequence ID" value="PVD22770.1"/>
    <property type="molecule type" value="Genomic_DNA"/>
</dbReference>
<evidence type="ECO:0000256" key="2">
    <source>
        <dbReference type="ARBA" id="ARBA00006339"/>
    </source>
</evidence>
<keyword evidence="4" id="KW-0812">Transmembrane</keyword>
<dbReference type="GO" id="GO:0008146">
    <property type="term" value="F:sulfotransferase activity"/>
    <property type="evidence" value="ECO:0007669"/>
    <property type="project" value="InterPro"/>
</dbReference>
<keyword evidence="3 9" id="KW-0808">Transferase</keyword>
<dbReference type="AlphaFoldDB" id="A0A2T7NNL7"/>
<keyword evidence="9" id="KW-0119">Carbohydrate metabolism</keyword>
<dbReference type="EC" id="2.8.2.-" evidence="9"/>
<evidence type="ECO:0000256" key="10">
    <source>
        <dbReference type="SAM" id="MobiDB-lite"/>
    </source>
</evidence>
<keyword evidence="7" id="KW-0472">Membrane</keyword>
<evidence type="ECO:0000256" key="1">
    <source>
        <dbReference type="ARBA" id="ARBA00004323"/>
    </source>
</evidence>
<keyword evidence="9" id="KW-0735">Signal-anchor</keyword>
<name>A0A2T7NNL7_POMCA</name>
<evidence type="ECO:0000256" key="5">
    <source>
        <dbReference type="ARBA" id="ARBA00022989"/>
    </source>
</evidence>
<keyword evidence="12" id="KW-1185">Reference proteome</keyword>
<evidence type="ECO:0000256" key="7">
    <source>
        <dbReference type="ARBA" id="ARBA00023136"/>
    </source>
</evidence>
<organism evidence="11 12">
    <name type="scientific">Pomacea canaliculata</name>
    <name type="common">Golden apple snail</name>
    <dbReference type="NCBI Taxonomy" id="400727"/>
    <lineage>
        <taxon>Eukaryota</taxon>
        <taxon>Metazoa</taxon>
        <taxon>Spiralia</taxon>
        <taxon>Lophotrochozoa</taxon>
        <taxon>Mollusca</taxon>
        <taxon>Gastropoda</taxon>
        <taxon>Caenogastropoda</taxon>
        <taxon>Architaenioglossa</taxon>
        <taxon>Ampullarioidea</taxon>
        <taxon>Ampullariidae</taxon>
        <taxon>Pomacea</taxon>
    </lineage>
</organism>
<keyword evidence="5" id="KW-1133">Transmembrane helix</keyword>